<feature type="domain" description="G-protein coupled receptors family 1 profile" evidence="11">
    <location>
        <begin position="41"/>
        <end position="319"/>
    </location>
</feature>
<keyword evidence="8" id="KW-0807">Transducer</keyword>
<dbReference type="GO" id="GO:0005886">
    <property type="term" value="C:plasma membrane"/>
    <property type="evidence" value="ECO:0007669"/>
    <property type="project" value="UniProtKB-SubCell"/>
</dbReference>
<name>A0A091D1I6_FUKDA</name>
<keyword evidence="7 12" id="KW-0675">Receptor</keyword>
<feature type="transmembrane region" description="Helical" evidence="10">
    <location>
        <begin position="265"/>
        <end position="288"/>
    </location>
</feature>
<keyword evidence="5" id="KW-0297">G-protein coupled receptor</keyword>
<dbReference type="InterPro" id="IPR000725">
    <property type="entry name" value="Olfact_rcpt"/>
</dbReference>
<dbReference type="EMBL" id="KN123594">
    <property type="protein sequence ID" value="KFO24363.1"/>
    <property type="molecule type" value="Genomic_DNA"/>
</dbReference>
<feature type="transmembrane region" description="Helical" evidence="10">
    <location>
        <begin position="61"/>
        <end position="79"/>
    </location>
</feature>
<keyword evidence="2" id="KW-1003">Cell membrane</keyword>
<evidence type="ECO:0000313" key="12">
    <source>
        <dbReference type="EMBL" id="KFO24363.1"/>
    </source>
</evidence>
<dbReference type="GO" id="GO:0004930">
    <property type="term" value="F:G protein-coupled receptor activity"/>
    <property type="evidence" value="ECO:0007669"/>
    <property type="project" value="UniProtKB-KW"/>
</dbReference>
<evidence type="ECO:0000256" key="2">
    <source>
        <dbReference type="ARBA" id="ARBA00022475"/>
    </source>
</evidence>
<keyword evidence="13" id="KW-1185">Reference proteome</keyword>
<evidence type="ECO:0000256" key="10">
    <source>
        <dbReference type="SAM" id="Phobius"/>
    </source>
</evidence>
<dbReference type="FunFam" id="1.20.1070.10:FF:000015">
    <property type="entry name" value="Olfactory receptor"/>
    <property type="match status" value="1"/>
</dbReference>
<reference evidence="12 13" key="1">
    <citation type="submission" date="2013-11" db="EMBL/GenBank/DDBJ databases">
        <title>The Damaraland mole rat (Fukomys damarensis) genome and evolution of African mole rats.</title>
        <authorList>
            <person name="Gladyshev V.N."/>
            <person name="Fang X."/>
        </authorList>
    </citation>
    <scope>NUCLEOTIDE SEQUENCE [LARGE SCALE GENOMIC DNA]</scope>
    <source>
        <tissue evidence="12">Liver</tissue>
    </source>
</reference>
<proteinExistence type="predicted"/>
<dbReference type="Pfam" id="PF13853">
    <property type="entry name" value="7tm_4"/>
    <property type="match status" value="2"/>
</dbReference>
<protein>
    <submittedName>
        <fullName evidence="12">Olfactory receptor 7G1</fullName>
    </submittedName>
</protein>
<evidence type="ECO:0000256" key="8">
    <source>
        <dbReference type="ARBA" id="ARBA00023224"/>
    </source>
</evidence>
<evidence type="ECO:0000256" key="3">
    <source>
        <dbReference type="ARBA" id="ARBA00022692"/>
    </source>
</evidence>
<dbReference type="eggNOG" id="ENOG502T9M6">
    <property type="taxonomic scope" value="Eukaryota"/>
</dbReference>
<dbReference type="PRINTS" id="PR00245">
    <property type="entry name" value="OLFACTORYR"/>
</dbReference>
<dbReference type="InterPro" id="IPR017452">
    <property type="entry name" value="GPCR_Rhodpsn_7TM"/>
</dbReference>
<feature type="transmembrane region" description="Helical" evidence="10">
    <location>
        <begin position="300"/>
        <end position="320"/>
    </location>
</feature>
<dbReference type="PRINTS" id="PR00237">
    <property type="entry name" value="GPCRRHODOPSN"/>
</dbReference>
<evidence type="ECO:0000259" key="11">
    <source>
        <dbReference type="PROSITE" id="PS50262"/>
    </source>
</evidence>
<feature type="transmembrane region" description="Helical" evidence="10">
    <location>
        <begin position="30"/>
        <end position="49"/>
    </location>
</feature>
<dbReference type="PANTHER" id="PTHR48001">
    <property type="entry name" value="OLFACTORY RECEPTOR"/>
    <property type="match status" value="1"/>
</dbReference>
<dbReference type="Gene3D" id="1.20.1070.10">
    <property type="entry name" value="Rhodopsin 7-helix transmembrane proteins"/>
    <property type="match status" value="2"/>
</dbReference>
<keyword evidence="6 10" id="KW-0472">Membrane</keyword>
<evidence type="ECO:0000256" key="9">
    <source>
        <dbReference type="ARBA" id="ARBA00053672"/>
    </source>
</evidence>
<dbReference type="InterPro" id="IPR000276">
    <property type="entry name" value="GPCR_Rhodpsn"/>
</dbReference>
<feature type="transmembrane region" description="Helical" evidence="10">
    <location>
        <begin position="332"/>
        <end position="351"/>
    </location>
</feature>
<dbReference type="Proteomes" id="UP000028990">
    <property type="component" value="Unassembled WGS sequence"/>
</dbReference>
<evidence type="ECO:0000256" key="6">
    <source>
        <dbReference type="ARBA" id="ARBA00023136"/>
    </source>
</evidence>
<sequence length="373" mass="41103">MKLKNQTAVSGFLLLGLTDDSELQTLVFSLFLSMYLVTVLGNLLIILAVSSDSHLHTPMYFFLSSLLSLSDICMSTTTIPKMLMNIQAQDQSITYPGCLTQSTAVMTFCGVDNCLLAVMAYDHYVAICQPLRYQVILTPDFCVSLVLLSLLISNGHAPLQTPMALRLTFCTNVEIPHFFCELAQIFKLACSDTFVNTLLIYSAANIFFGVPTAGVILSYAKIVFSVFRMPSVAGRSIENIEAINPTAVSEFLFLRPTDDPELQPLIFSWFLTMYLVTILEKLLIILAVSSDSDSHLHTPMYSFLSPMTSADMCISTFIFQKILTNISTFSQSITYTGALTQVGFVLALAFLENFPLDVVAYDCCGPLPPTQSS</sequence>
<keyword evidence="3 10" id="KW-0812">Transmembrane</keyword>
<keyword evidence="4 10" id="KW-1133">Transmembrane helix</keyword>
<organism evidence="12 13">
    <name type="scientific">Fukomys damarensis</name>
    <name type="common">Damaraland mole rat</name>
    <name type="synonym">Cryptomys damarensis</name>
    <dbReference type="NCBI Taxonomy" id="885580"/>
    <lineage>
        <taxon>Eukaryota</taxon>
        <taxon>Metazoa</taxon>
        <taxon>Chordata</taxon>
        <taxon>Craniata</taxon>
        <taxon>Vertebrata</taxon>
        <taxon>Euteleostomi</taxon>
        <taxon>Mammalia</taxon>
        <taxon>Eutheria</taxon>
        <taxon>Euarchontoglires</taxon>
        <taxon>Glires</taxon>
        <taxon>Rodentia</taxon>
        <taxon>Hystricomorpha</taxon>
        <taxon>Bathyergidae</taxon>
        <taxon>Fukomys</taxon>
    </lineage>
</organism>
<evidence type="ECO:0000256" key="7">
    <source>
        <dbReference type="ARBA" id="ARBA00023170"/>
    </source>
</evidence>
<evidence type="ECO:0000256" key="5">
    <source>
        <dbReference type="ARBA" id="ARBA00023040"/>
    </source>
</evidence>
<gene>
    <name evidence="12" type="ORF">H920_14256</name>
</gene>
<evidence type="ECO:0000313" key="13">
    <source>
        <dbReference type="Proteomes" id="UP000028990"/>
    </source>
</evidence>
<dbReference type="GO" id="GO:0004984">
    <property type="term" value="F:olfactory receptor activity"/>
    <property type="evidence" value="ECO:0007669"/>
    <property type="project" value="InterPro"/>
</dbReference>
<comment type="subcellular location">
    <subcellularLocation>
        <location evidence="1">Cell membrane</location>
        <topology evidence="1">Multi-pass membrane protein</topology>
    </subcellularLocation>
</comment>
<dbReference type="SUPFAM" id="SSF81321">
    <property type="entry name" value="Family A G protein-coupled receptor-like"/>
    <property type="match status" value="2"/>
</dbReference>
<dbReference type="AlphaFoldDB" id="A0A091D1I6"/>
<dbReference type="PROSITE" id="PS50262">
    <property type="entry name" value="G_PROTEIN_RECEP_F1_2"/>
    <property type="match status" value="1"/>
</dbReference>
<feature type="transmembrane region" description="Helical" evidence="10">
    <location>
        <begin position="198"/>
        <end position="220"/>
    </location>
</feature>
<evidence type="ECO:0000256" key="4">
    <source>
        <dbReference type="ARBA" id="ARBA00022989"/>
    </source>
</evidence>
<evidence type="ECO:0000256" key="1">
    <source>
        <dbReference type="ARBA" id="ARBA00004651"/>
    </source>
</evidence>
<comment type="function">
    <text evidence="9">Possible taste receptor.</text>
</comment>
<accession>A0A091D1I6</accession>
<feature type="transmembrane region" description="Helical" evidence="10">
    <location>
        <begin position="133"/>
        <end position="153"/>
    </location>
</feature>